<dbReference type="SUPFAM" id="SSF56176">
    <property type="entry name" value="FAD-binding/transporter-associated domain-like"/>
    <property type="match status" value="1"/>
</dbReference>
<reference evidence="15" key="1">
    <citation type="journal article" date="2019" name="Int. J. Syst. Evol. Microbiol.">
        <title>The Global Catalogue of Microorganisms (GCM) 10K type strain sequencing project: providing services to taxonomists for standard genome sequencing and annotation.</title>
        <authorList>
            <consortium name="The Broad Institute Genomics Platform"/>
            <consortium name="The Broad Institute Genome Sequencing Center for Infectious Disease"/>
            <person name="Wu L."/>
            <person name="Ma J."/>
        </authorList>
    </citation>
    <scope>NUCLEOTIDE SEQUENCE [LARGE SCALE GENOMIC DNA]</scope>
    <source>
        <strain evidence="15">JCM 32306</strain>
    </source>
</reference>
<dbReference type="InterPro" id="IPR016169">
    <property type="entry name" value="FAD-bd_PCMH_sub2"/>
</dbReference>
<evidence type="ECO:0000256" key="6">
    <source>
        <dbReference type="ARBA" id="ARBA00022989"/>
    </source>
</evidence>
<dbReference type="SUPFAM" id="SSF54631">
    <property type="entry name" value="CBS-domain pair"/>
    <property type="match status" value="1"/>
</dbReference>
<feature type="domain" description="CBS" evidence="12">
    <location>
        <begin position="295"/>
        <end position="352"/>
    </location>
</feature>
<evidence type="ECO:0000256" key="8">
    <source>
        <dbReference type="ARBA" id="ARBA00023136"/>
    </source>
</evidence>
<sequence>MAVKFYVLAQLANFTALNGAPFLDAISTSALLIFLLVLIVISAYFSGSETAMMSLNRYRLRHLAGNGHKGAQRALKMLDRPDRLIGLILIGNNLVNILASAIATIIGMRLFGDMGVAIATGVLTIVVLVFAEVTPKTFAALHPERIAFPSSILLGWLLILLSPFVKAINLITSGFLRLMGIKTVKTSDALSQEELRTVVHEAGALIPQRHQEMLLSILDLEKVTVEDIMISRADIYAINVNDDFKLINKMVIQSPHTRVLVYRDNIDDAVGFIHLRDALRLQSKEQFSKSSLLRAVKELYFIPEGTPLNVQLSNFQHNKERIGLVVDEYGDIQGLVTLEDILEEIVGDFTTSMITTPSEDINIQQDGSFLIDATINIRDLNKEMKWHFPIDGPKTLNGLIIEFLEDIPAANTSLRIAGYQIEVIEVADNMIKAVRVLPSNLDVITTENDDE</sequence>
<dbReference type="PROSITE" id="PS51846">
    <property type="entry name" value="CNNM"/>
    <property type="match status" value="1"/>
</dbReference>
<keyword evidence="5" id="KW-0677">Repeat</keyword>
<dbReference type="Gene3D" id="3.30.465.10">
    <property type="match status" value="1"/>
</dbReference>
<evidence type="ECO:0000256" key="2">
    <source>
        <dbReference type="ARBA" id="ARBA00006337"/>
    </source>
</evidence>
<evidence type="ECO:0000256" key="7">
    <source>
        <dbReference type="ARBA" id="ARBA00023122"/>
    </source>
</evidence>
<keyword evidence="6 10" id="KW-1133">Transmembrane helix</keyword>
<dbReference type="Pfam" id="PF00571">
    <property type="entry name" value="CBS"/>
    <property type="match status" value="1"/>
</dbReference>
<dbReference type="Gene3D" id="3.10.580.10">
    <property type="entry name" value="CBS-domain"/>
    <property type="match status" value="1"/>
</dbReference>
<keyword evidence="15" id="KW-1185">Reference proteome</keyword>
<name>A0ABQ2R6F4_9GAMM</name>
<protein>
    <submittedName>
        <fullName evidence="14">Membrane protein</fullName>
    </submittedName>
</protein>
<keyword evidence="8 10" id="KW-0472">Membrane</keyword>
<evidence type="ECO:0000313" key="15">
    <source>
        <dbReference type="Proteomes" id="UP000619118"/>
    </source>
</evidence>
<comment type="caution">
    <text evidence="14">The sequence shown here is derived from an EMBL/GenBank/DDBJ whole genome shotgun (WGS) entry which is preliminary data.</text>
</comment>
<dbReference type="InterPro" id="IPR046342">
    <property type="entry name" value="CBS_dom_sf"/>
</dbReference>
<dbReference type="EMBL" id="BMQX01000004">
    <property type="protein sequence ID" value="GGQ10079.1"/>
    <property type="molecule type" value="Genomic_DNA"/>
</dbReference>
<dbReference type="InterPro" id="IPR002550">
    <property type="entry name" value="CNNM"/>
</dbReference>
<dbReference type="Pfam" id="PF03471">
    <property type="entry name" value="CorC_HlyC"/>
    <property type="match status" value="1"/>
</dbReference>
<keyword evidence="4 10" id="KW-0812">Transmembrane</keyword>
<evidence type="ECO:0000313" key="14">
    <source>
        <dbReference type="EMBL" id="GGQ10079.1"/>
    </source>
</evidence>
<dbReference type="CDD" id="cd04590">
    <property type="entry name" value="CBS_pair_CorC_HlyC_assoc"/>
    <property type="match status" value="1"/>
</dbReference>
<evidence type="ECO:0000256" key="5">
    <source>
        <dbReference type="ARBA" id="ARBA00022737"/>
    </source>
</evidence>
<keyword evidence="7 9" id="KW-0129">CBS domain</keyword>
<dbReference type="NCBIfam" id="NF008604">
    <property type="entry name" value="PRK11573.1"/>
    <property type="match status" value="1"/>
</dbReference>
<dbReference type="InterPro" id="IPR005170">
    <property type="entry name" value="Transptr-assoc_dom"/>
</dbReference>
<proteinExistence type="inferred from homology"/>
<evidence type="ECO:0000256" key="10">
    <source>
        <dbReference type="PROSITE-ProRule" id="PRU01193"/>
    </source>
</evidence>
<feature type="transmembrane region" description="Helical" evidence="11">
    <location>
        <begin position="84"/>
        <end position="108"/>
    </location>
</feature>
<dbReference type="InterPro" id="IPR044751">
    <property type="entry name" value="Ion_transp-like_CBS"/>
</dbReference>
<feature type="transmembrane region" description="Helical" evidence="11">
    <location>
        <begin position="146"/>
        <end position="165"/>
    </location>
</feature>
<dbReference type="PANTHER" id="PTHR22777">
    <property type="entry name" value="HEMOLYSIN-RELATED"/>
    <property type="match status" value="1"/>
</dbReference>
<evidence type="ECO:0000256" key="3">
    <source>
        <dbReference type="ARBA" id="ARBA00022475"/>
    </source>
</evidence>
<dbReference type="InterPro" id="IPR000644">
    <property type="entry name" value="CBS_dom"/>
</dbReference>
<dbReference type="PROSITE" id="PS51371">
    <property type="entry name" value="CBS"/>
    <property type="match status" value="1"/>
</dbReference>
<accession>A0ABQ2R6F4</accession>
<dbReference type="PANTHER" id="PTHR22777:SF32">
    <property type="entry name" value="UPF0053 INNER MEMBRANE PROTEIN YFJD"/>
    <property type="match status" value="1"/>
</dbReference>
<keyword evidence="3" id="KW-1003">Cell membrane</keyword>
<dbReference type="InterPro" id="IPR036318">
    <property type="entry name" value="FAD-bd_PCMH-like_sf"/>
</dbReference>
<evidence type="ECO:0000256" key="4">
    <source>
        <dbReference type="ARBA" id="ARBA00022692"/>
    </source>
</evidence>
<organism evidence="14 15">
    <name type="scientific">Shewanella litoralis</name>
    <dbReference type="NCBI Taxonomy" id="2282700"/>
    <lineage>
        <taxon>Bacteria</taxon>
        <taxon>Pseudomonadati</taxon>
        <taxon>Pseudomonadota</taxon>
        <taxon>Gammaproteobacteria</taxon>
        <taxon>Alteromonadales</taxon>
        <taxon>Shewanellaceae</taxon>
        <taxon>Shewanella</taxon>
    </lineage>
</organism>
<evidence type="ECO:0000259" key="12">
    <source>
        <dbReference type="PROSITE" id="PS51371"/>
    </source>
</evidence>
<comment type="similarity">
    <text evidence="2">Belongs to the UPF0053 family.</text>
</comment>
<dbReference type="SMART" id="SM01091">
    <property type="entry name" value="CorC_HlyC"/>
    <property type="match status" value="1"/>
</dbReference>
<feature type="transmembrane region" description="Helical" evidence="11">
    <location>
        <begin position="25"/>
        <end position="47"/>
    </location>
</feature>
<evidence type="ECO:0000259" key="13">
    <source>
        <dbReference type="PROSITE" id="PS51846"/>
    </source>
</evidence>
<dbReference type="Pfam" id="PF01595">
    <property type="entry name" value="CNNM"/>
    <property type="match status" value="1"/>
</dbReference>
<dbReference type="Proteomes" id="UP000619118">
    <property type="component" value="Unassembled WGS sequence"/>
</dbReference>
<feature type="domain" description="CNNM transmembrane" evidence="13">
    <location>
        <begin position="24"/>
        <end position="213"/>
    </location>
</feature>
<evidence type="ECO:0000256" key="11">
    <source>
        <dbReference type="SAM" id="Phobius"/>
    </source>
</evidence>
<gene>
    <name evidence="14" type="ORF">GCM10009411_08420</name>
</gene>
<feature type="transmembrane region" description="Helical" evidence="11">
    <location>
        <begin position="114"/>
        <end position="134"/>
    </location>
</feature>
<evidence type="ECO:0000256" key="1">
    <source>
        <dbReference type="ARBA" id="ARBA00004651"/>
    </source>
</evidence>
<comment type="subcellular location">
    <subcellularLocation>
        <location evidence="1">Cell membrane</location>
        <topology evidence="1">Multi-pass membrane protein</topology>
    </subcellularLocation>
</comment>
<evidence type="ECO:0000256" key="9">
    <source>
        <dbReference type="PROSITE-ProRule" id="PRU00703"/>
    </source>
</evidence>